<dbReference type="PANTHER" id="PTHR39175">
    <property type="entry name" value="FAMILY PROTEIN, PUTATIVE (AFU_ORTHOLOGUE AFUA_3G15060)-RELATED"/>
    <property type="match status" value="1"/>
</dbReference>
<dbReference type="InterPro" id="IPR029068">
    <property type="entry name" value="Glyas_Bleomycin-R_OHBP_Dase"/>
</dbReference>
<name>A0A562VEM8_9ACTN</name>
<dbReference type="Gene3D" id="3.10.180.10">
    <property type="entry name" value="2,3-Dihydroxybiphenyl 1,2-Dioxygenase, domain 1"/>
    <property type="match status" value="1"/>
</dbReference>
<organism evidence="2 3">
    <name type="scientific">Stackebrandtia albiflava</name>
    <dbReference type="NCBI Taxonomy" id="406432"/>
    <lineage>
        <taxon>Bacteria</taxon>
        <taxon>Bacillati</taxon>
        <taxon>Actinomycetota</taxon>
        <taxon>Actinomycetes</taxon>
        <taxon>Glycomycetales</taxon>
        <taxon>Glycomycetaceae</taxon>
        <taxon>Stackebrandtia</taxon>
    </lineage>
</organism>
<sequence length="142" mass="15662">MYFGVHHVQLTCPAGSEDTLRTFYGELLGMAEVAKPARLAARGGCWFRLDGQPGIELHLGVEAEFRPARKGHPGIVWGDLESLRSLADRLTAAGHGVTWDEELHDHPMRLNGAEGSPVNPAGMHRFYVDDPHGNRIEFLAPR</sequence>
<dbReference type="InterPro" id="IPR004360">
    <property type="entry name" value="Glyas_Fos-R_dOase_dom"/>
</dbReference>
<keyword evidence="3" id="KW-1185">Reference proteome</keyword>
<dbReference type="OrthoDB" id="9813630at2"/>
<dbReference type="Proteomes" id="UP000321617">
    <property type="component" value="Unassembled WGS sequence"/>
</dbReference>
<comment type="caution">
    <text evidence="2">The sequence shown here is derived from an EMBL/GenBank/DDBJ whole genome shotgun (WGS) entry which is preliminary data.</text>
</comment>
<dbReference type="InterPro" id="IPR037523">
    <property type="entry name" value="VOC_core"/>
</dbReference>
<evidence type="ECO:0000313" key="3">
    <source>
        <dbReference type="Proteomes" id="UP000321617"/>
    </source>
</evidence>
<feature type="domain" description="VOC" evidence="1">
    <location>
        <begin position="4"/>
        <end position="141"/>
    </location>
</feature>
<dbReference type="EMBL" id="VLLL01000005">
    <property type="protein sequence ID" value="TWJ16332.1"/>
    <property type="molecule type" value="Genomic_DNA"/>
</dbReference>
<proteinExistence type="predicted"/>
<dbReference type="PROSITE" id="PS51819">
    <property type="entry name" value="VOC"/>
    <property type="match status" value="1"/>
</dbReference>
<dbReference type="RefSeq" id="WP_147136585.1">
    <property type="nucleotide sequence ID" value="NZ_BAABIJ010000001.1"/>
</dbReference>
<dbReference type="SUPFAM" id="SSF54593">
    <property type="entry name" value="Glyoxalase/Bleomycin resistance protein/Dihydroxybiphenyl dioxygenase"/>
    <property type="match status" value="1"/>
</dbReference>
<evidence type="ECO:0000259" key="1">
    <source>
        <dbReference type="PROSITE" id="PS51819"/>
    </source>
</evidence>
<dbReference type="PANTHER" id="PTHR39175:SF1">
    <property type="entry name" value="FAMILY PROTEIN, PUTATIVE (AFU_ORTHOLOGUE AFUA_3G15060)-RELATED"/>
    <property type="match status" value="1"/>
</dbReference>
<protein>
    <recommendedName>
        <fullName evidence="1">VOC domain-containing protein</fullName>
    </recommendedName>
</protein>
<gene>
    <name evidence="2" type="ORF">LX16_2061</name>
</gene>
<reference evidence="2 3" key="1">
    <citation type="journal article" date="2013" name="Stand. Genomic Sci.">
        <title>Genomic Encyclopedia of Type Strains, Phase I: The one thousand microbial genomes (KMG-I) project.</title>
        <authorList>
            <person name="Kyrpides N.C."/>
            <person name="Woyke T."/>
            <person name="Eisen J.A."/>
            <person name="Garrity G."/>
            <person name="Lilburn T.G."/>
            <person name="Beck B.J."/>
            <person name="Whitman W.B."/>
            <person name="Hugenholtz P."/>
            <person name="Klenk H.P."/>
        </authorList>
    </citation>
    <scope>NUCLEOTIDE SEQUENCE [LARGE SCALE GENOMIC DNA]</scope>
    <source>
        <strain evidence="2 3">DSM 45044</strain>
    </source>
</reference>
<dbReference type="AlphaFoldDB" id="A0A562VEM8"/>
<dbReference type="Pfam" id="PF00903">
    <property type="entry name" value="Glyoxalase"/>
    <property type="match status" value="1"/>
</dbReference>
<evidence type="ECO:0000313" key="2">
    <source>
        <dbReference type="EMBL" id="TWJ16332.1"/>
    </source>
</evidence>
<accession>A0A562VEM8</accession>